<evidence type="ECO:0000259" key="1">
    <source>
        <dbReference type="PROSITE" id="PS51186"/>
    </source>
</evidence>
<dbReference type="Gene3D" id="3.40.630.30">
    <property type="match status" value="1"/>
</dbReference>
<organism evidence="2 3">
    <name type="scientific">Chryseobacterium suipulveris</name>
    <dbReference type="NCBI Taxonomy" id="2929800"/>
    <lineage>
        <taxon>Bacteria</taxon>
        <taxon>Pseudomonadati</taxon>
        <taxon>Bacteroidota</taxon>
        <taxon>Flavobacteriia</taxon>
        <taxon>Flavobacteriales</taxon>
        <taxon>Weeksellaceae</taxon>
        <taxon>Chryseobacterium group</taxon>
        <taxon>Chryseobacterium</taxon>
    </lineage>
</organism>
<keyword evidence="3" id="KW-1185">Reference proteome</keyword>
<dbReference type="CDD" id="cd04301">
    <property type="entry name" value="NAT_SF"/>
    <property type="match status" value="1"/>
</dbReference>
<protein>
    <submittedName>
        <fullName evidence="2">GNAT family N-acetyltransferase</fullName>
    </submittedName>
</protein>
<evidence type="ECO:0000313" key="2">
    <source>
        <dbReference type="EMBL" id="UOE40943.1"/>
    </source>
</evidence>
<dbReference type="InterPro" id="IPR051531">
    <property type="entry name" value="N-acetyltransferase"/>
</dbReference>
<gene>
    <name evidence="2" type="ORF">MTP09_13715</name>
</gene>
<dbReference type="RefSeq" id="WP_243549098.1">
    <property type="nucleotide sequence ID" value="NZ_CP094532.1"/>
</dbReference>
<sequence length="181" mass="21379">MKYLLTDQETERLKFRKLEISDFEVWKELFADADTRDLLGMSEFETPEKCCKKWFEWTFHRYDNNLGGQNILIEKASGEIVGQAGLLIREIDGVEELEIAYSILPKFRRKGFAAEASKKCQDFAFENNFKERLVSLIVPENINSKRTALKNGLRFKEQINFHNQLFDVYEITKDDWLHQNN</sequence>
<dbReference type="Pfam" id="PF13302">
    <property type="entry name" value="Acetyltransf_3"/>
    <property type="match status" value="1"/>
</dbReference>
<dbReference type="PROSITE" id="PS51186">
    <property type="entry name" value="GNAT"/>
    <property type="match status" value="1"/>
</dbReference>
<name>A0ABY4BP18_9FLAO</name>
<reference evidence="2 3" key="1">
    <citation type="submission" date="2022-03" db="EMBL/GenBank/DDBJ databases">
        <title>Chryseobacterium sp. isolated from particulate matters in swine house.</title>
        <authorList>
            <person name="Won M."/>
            <person name="Kim S.-J."/>
            <person name="Kwon S.-W."/>
        </authorList>
    </citation>
    <scope>NUCLEOTIDE SEQUENCE [LARGE SCALE GENOMIC DNA]</scope>
    <source>
        <strain evidence="2 3">SC2-2</strain>
    </source>
</reference>
<dbReference type="InterPro" id="IPR016181">
    <property type="entry name" value="Acyl_CoA_acyltransferase"/>
</dbReference>
<accession>A0ABY4BP18</accession>
<feature type="domain" description="N-acetyltransferase" evidence="1">
    <location>
        <begin position="13"/>
        <end position="175"/>
    </location>
</feature>
<dbReference type="PANTHER" id="PTHR43792">
    <property type="entry name" value="GNAT FAMILY, PUTATIVE (AFU_ORTHOLOGUE AFUA_3G00765)-RELATED-RELATED"/>
    <property type="match status" value="1"/>
</dbReference>
<evidence type="ECO:0000313" key="3">
    <source>
        <dbReference type="Proteomes" id="UP000831460"/>
    </source>
</evidence>
<dbReference type="Proteomes" id="UP000831460">
    <property type="component" value="Chromosome"/>
</dbReference>
<dbReference type="SUPFAM" id="SSF55729">
    <property type="entry name" value="Acyl-CoA N-acyltransferases (Nat)"/>
    <property type="match status" value="1"/>
</dbReference>
<dbReference type="InterPro" id="IPR000182">
    <property type="entry name" value="GNAT_dom"/>
</dbReference>
<proteinExistence type="predicted"/>
<dbReference type="EMBL" id="CP094532">
    <property type="protein sequence ID" value="UOE40943.1"/>
    <property type="molecule type" value="Genomic_DNA"/>
</dbReference>
<dbReference type="PANTHER" id="PTHR43792:SF1">
    <property type="entry name" value="N-ACETYLTRANSFERASE DOMAIN-CONTAINING PROTEIN"/>
    <property type="match status" value="1"/>
</dbReference>